<keyword evidence="3" id="KW-0378">Hydrolase</keyword>
<name>A0A8S1D0F1_9INSE</name>
<dbReference type="EMBL" id="CADEPI010000129">
    <property type="protein sequence ID" value="CAB3376512.1"/>
    <property type="molecule type" value="Genomic_DNA"/>
</dbReference>
<dbReference type="InterPro" id="IPR003653">
    <property type="entry name" value="Peptidase_C48_C"/>
</dbReference>
<evidence type="ECO:0000256" key="4">
    <source>
        <dbReference type="ARBA" id="ARBA00022807"/>
    </source>
</evidence>
<dbReference type="OrthoDB" id="442460at2759"/>
<dbReference type="GO" id="GO:0016926">
    <property type="term" value="P:protein desumoylation"/>
    <property type="evidence" value="ECO:0007669"/>
    <property type="project" value="UniProtKB-ARBA"/>
</dbReference>
<evidence type="ECO:0000313" key="7">
    <source>
        <dbReference type="EMBL" id="CAB3376512.1"/>
    </source>
</evidence>
<dbReference type="PANTHER" id="PTHR46915">
    <property type="entry name" value="UBIQUITIN-LIKE PROTEASE 4-RELATED"/>
    <property type="match status" value="1"/>
</dbReference>
<dbReference type="Gene3D" id="3.30.310.130">
    <property type="entry name" value="Ubiquitin-related"/>
    <property type="match status" value="1"/>
</dbReference>
<dbReference type="Pfam" id="PF02902">
    <property type="entry name" value="Peptidase_C48"/>
    <property type="match status" value="1"/>
</dbReference>
<keyword evidence="8" id="KW-1185">Reference proteome</keyword>
<comment type="caution">
    <text evidence="7">The sequence shown here is derived from an EMBL/GenBank/DDBJ whole genome shotgun (WGS) entry which is preliminary data.</text>
</comment>
<dbReference type="Proteomes" id="UP000494165">
    <property type="component" value="Unassembled WGS sequence"/>
</dbReference>
<evidence type="ECO:0000256" key="2">
    <source>
        <dbReference type="ARBA" id="ARBA00022670"/>
    </source>
</evidence>
<dbReference type="AlphaFoldDB" id="A0A8S1D0F1"/>
<organism evidence="7 8">
    <name type="scientific">Cloeon dipterum</name>
    <dbReference type="NCBI Taxonomy" id="197152"/>
    <lineage>
        <taxon>Eukaryota</taxon>
        <taxon>Metazoa</taxon>
        <taxon>Ecdysozoa</taxon>
        <taxon>Arthropoda</taxon>
        <taxon>Hexapoda</taxon>
        <taxon>Insecta</taxon>
        <taxon>Pterygota</taxon>
        <taxon>Palaeoptera</taxon>
        <taxon>Ephemeroptera</taxon>
        <taxon>Pisciforma</taxon>
        <taxon>Baetidae</taxon>
        <taxon>Cloeon</taxon>
    </lineage>
</organism>
<feature type="domain" description="Ubiquitin-like protease family profile" evidence="6">
    <location>
        <begin position="301"/>
        <end position="488"/>
    </location>
</feature>
<accession>A0A8S1D0F1</accession>
<gene>
    <name evidence="7" type="ORF">CLODIP_2_CD06010</name>
</gene>
<evidence type="ECO:0000256" key="1">
    <source>
        <dbReference type="ARBA" id="ARBA00005234"/>
    </source>
</evidence>
<proteinExistence type="inferred from homology"/>
<dbReference type="PROSITE" id="PS50600">
    <property type="entry name" value="ULP_PROTEASE"/>
    <property type="match status" value="1"/>
</dbReference>
<comment type="similarity">
    <text evidence="1">Belongs to the peptidase C48 family.</text>
</comment>
<dbReference type="Gene3D" id="1.10.418.20">
    <property type="match status" value="1"/>
</dbReference>
<evidence type="ECO:0000256" key="5">
    <source>
        <dbReference type="SAM" id="MobiDB-lite"/>
    </source>
</evidence>
<reference evidence="7 8" key="1">
    <citation type="submission" date="2020-04" db="EMBL/GenBank/DDBJ databases">
        <authorList>
            <person name="Alioto T."/>
            <person name="Alioto T."/>
            <person name="Gomez Garrido J."/>
        </authorList>
    </citation>
    <scope>NUCLEOTIDE SEQUENCE [LARGE SCALE GENOMIC DNA]</scope>
</reference>
<dbReference type="SUPFAM" id="SSF54001">
    <property type="entry name" value="Cysteine proteinases"/>
    <property type="match status" value="1"/>
</dbReference>
<dbReference type="InterPro" id="IPR038765">
    <property type="entry name" value="Papain-like_cys_pep_sf"/>
</dbReference>
<sequence>MSRAETKFNDKVMADASTYIKDNVVASCSSCICHLDPSLWRALVQTDITSLDITKLNKMYFAYKHVAKKEYVFVYIQIGSRFGAILFSAGEVPQLDDGLLKLNLLLKKEMETSCKLKSEISNWIGSENIFKLRAFPELTETMNAIFTTLQGLSNHPILKNKPNSKNKRRRKRTLSIEESNILPENPCTDSFPLDNSTSAAQIADRLGITQDTNGVKTVQPVEKKTLISSPPTIQPPENRTSLDSVKKSTYFLRKKSAAANTPSVQEANLKEQAHSPLLLLSDDDDLDKNEVYYQSQSGEKFPFSQMDIESLAPQAWLNDSIINFYLQYLVDHAADVTRKQVYLFSTYFYPRLTSDIKKSIENKCGCVRPWKSEDIIFNFKYAVIPINENDHWFLSIVILPSFKTKATKASRRCRVYVLNSMLEDEDDEKEFDHVGRAVNIYLAHEYKRVYSATFPNRLDDYKVIVPCAPQQGNGSDCGLFLLEYFEQFLKVLEKKSSLDKVDFEKWFPPKLVIFLQPKFITNSHA</sequence>
<keyword evidence="2" id="KW-0645">Protease</keyword>
<dbReference type="GO" id="GO:0008234">
    <property type="term" value="F:cysteine-type peptidase activity"/>
    <property type="evidence" value="ECO:0007669"/>
    <property type="project" value="UniProtKB-KW"/>
</dbReference>
<evidence type="ECO:0000259" key="6">
    <source>
        <dbReference type="PROSITE" id="PS50600"/>
    </source>
</evidence>
<evidence type="ECO:0000256" key="3">
    <source>
        <dbReference type="ARBA" id="ARBA00022801"/>
    </source>
</evidence>
<keyword evidence="4" id="KW-0788">Thiol protease</keyword>
<dbReference type="PANTHER" id="PTHR46915:SF2">
    <property type="entry name" value="UBIQUITIN-LIKE PROTEASE 4"/>
    <property type="match status" value="1"/>
</dbReference>
<feature type="compositionally biased region" description="Basic residues" evidence="5">
    <location>
        <begin position="162"/>
        <end position="173"/>
    </location>
</feature>
<feature type="region of interest" description="Disordered" evidence="5">
    <location>
        <begin position="157"/>
        <end position="178"/>
    </location>
</feature>
<dbReference type="GO" id="GO:0006508">
    <property type="term" value="P:proteolysis"/>
    <property type="evidence" value="ECO:0007669"/>
    <property type="project" value="UniProtKB-KW"/>
</dbReference>
<protein>
    <recommendedName>
        <fullName evidence="6">Ubiquitin-like protease family profile domain-containing protein</fullName>
    </recommendedName>
</protein>
<evidence type="ECO:0000313" key="8">
    <source>
        <dbReference type="Proteomes" id="UP000494165"/>
    </source>
</evidence>